<reference evidence="1 2" key="1">
    <citation type="journal article" date="2013" name="Int. J. Syst. Evol. Microbiol.">
        <title>Marinoscillum luteum sp. nov., isolated from marine sediment.</title>
        <authorList>
            <person name="Cha I.T."/>
            <person name="Park S.J."/>
            <person name="Kim S.J."/>
            <person name="Kim J.G."/>
            <person name="Jung M.Y."/>
            <person name="Shin K.S."/>
            <person name="Kwon K.K."/>
            <person name="Yang S.H."/>
            <person name="Seo Y.S."/>
            <person name="Rhee S.K."/>
        </authorList>
    </citation>
    <scope>NUCLEOTIDE SEQUENCE [LARGE SCALE GENOMIC DNA]</scope>
    <source>
        <strain evidence="1 2">KCTC 23939</strain>
    </source>
</reference>
<dbReference type="EMBL" id="JBIPKE010000017">
    <property type="protein sequence ID" value="MFH6984467.1"/>
    <property type="molecule type" value="Genomic_DNA"/>
</dbReference>
<gene>
    <name evidence="1" type="ORF">ACHKAR_13520</name>
</gene>
<keyword evidence="2" id="KW-1185">Reference proteome</keyword>
<name>A0ABW7NA09_9BACT</name>
<protein>
    <submittedName>
        <fullName evidence="1">Uncharacterized protein</fullName>
    </submittedName>
</protein>
<dbReference type="Proteomes" id="UP001610063">
    <property type="component" value="Unassembled WGS sequence"/>
</dbReference>
<evidence type="ECO:0000313" key="2">
    <source>
        <dbReference type="Proteomes" id="UP001610063"/>
    </source>
</evidence>
<sequence length="73" mass="8275">MRTNSKNTRNALIQCDHPIQGLQLIRKMKRAGQPIPKTLILNGPQCQHTLDRMLFRLQTLLGEGSPELVVVQD</sequence>
<proteinExistence type="predicted"/>
<dbReference type="RefSeq" id="WP_395417816.1">
    <property type="nucleotide sequence ID" value="NZ_JBIPKE010000017.1"/>
</dbReference>
<accession>A0ABW7NA09</accession>
<evidence type="ECO:0000313" key="1">
    <source>
        <dbReference type="EMBL" id="MFH6984467.1"/>
    </source>
</evidence>
<comment type="caution">
    <text evidence="1">The sequence shown here is derived from an EMBL/GenBank/DDBJ whole genome shotgun (WGS) entry which is preliminary data.</text>
</comment>
<organism evidence="1 2">
    <name type="scientific">Marinoscillum luteum</name>
    <dbReference type="NCBI Taxonomy" id="861051"/>
    <lineage>
        <taxon>Bacteria</taxon>
        <taxon>Pseudomonadati</taxon>
        <taxon>Bacteroidota</taxon>
        <taxon>Cytophagia</taxon>
        <taxon>Cytophagales</taxon>
        <taxon>Reichenbachiellaceae</taxon>
        <taxon>Marinoscillum</taxon>
    </lineage>
</organism>